<evidence type="ECO:0000313" key="2">
    <source>
        <dbReference type="Proteomes" id="UP001157440"/>
    </source>
</evidence>
<comment type="caution">
    <text evidence="1">The sequence shown here is derived from an EMBL/GenBank/DDBJ whole genome shotgun (WGS) entry which is preliminary data.</text>
</comment>
<gene>
    <name evidence="1" type="ORF">GCM10007890_47760</name>
</gene>
<dbReference type="AlphaFoldDB" id="A0AA37WTM9"/>
<proteinExistence type="predicted"/>
<dbReference type="Proteomes" id="UP001157440">
    <property type="component" value="Unassembled WGS sequence"/>
</dbReference>
<dbReference type="InterPro" id="IPR029052">
    <property type="entry name" value="Metallo-depent_PP-like"/>
</dbReference>
<organism evidence="1 2">
    <name type="scientific">Methylobacterium tardum</name>
    <dbReference type="NCBI Taxonomy" id="374432"/>
    <lineage>
        <taxon>Bacteria</taxon>
        <taxon>Pseudomonadati</taxon>
        <taxon>Pseudomonadota</taxon>
        <taxon>Alphaproteobacteria</taxon>
        <taxon>Hyphomicrobiales</taxon>
        <taxon>Methylobacteriaceae</taxon>
        <taxon>Methylobacterium</taxon>
    </lineage>
</organism>
<keyword evidence="2" id="KW-1185">Reference proteome</keyword>
<dbReference type="EMBL" id="BSPL01000023">
    <property type="protein sequence ID" value="GLS72761.1"/>
    <property type="molecule type" value="Genomic_DNA"/>
</dbReference>
<reference evidence="2" key="1">
    <citation type="journal article" date="2019" name="Int. J. Syst. Evol. Microbiol.">
        <title>The Global Catalogue of Microorganisms (GCM) 10K type strain sequencing project: providing services to taxonomists for standard genome sequencing and annotation.</title>
        <authorList>
            <consortium name="The Broad Institute Genomics Platform"/>
            <consortium name="The Broad Institute Genome Sequencing Center for Infectious Disease"/>
            <person name="Wu L."/>
            <person name="Ma J."/>
        </authorList>
    </citation>
    <scope>NUCLEOTIDE SEQUENCE [LARGE SCALE GENOMIC DNA]</scope>
    <source>
        <strain evidence="2">NBRC 103632</strain>
    </source>
</reference>
<dbReference type="SUPFAM" id="SSF56300">
    <property type="entry name" value="Metallo-dependent phosphatases"/>
    <property type="match status" value="1"/>
</dbReference>
<dbReference type="RefSeq" id="WP_107645320.1">
    <property type="nucleotide sequence ID" value="NZ_BPQZ01000003.1"/>
</dbReference>
<name>A0AA37WTM9_9HYPH</name>
<dbReference type="PANTHER" id="PTHR37844">
    <property type="entry name" value="SER/THR PROTEIN PHOSPHATASE SUPERFAMILY (AFU_ORTHOLOGUE AFUA_1G14840)"/>
    <property type="match status" value="1"/>
</dbReference>
<sequence>MNIRPSADGTGTPVRAEPGVCWLAPAAMAGILAHARAAERVSPRPAFWVLSDLRVDLRPDLALPEPLPAFDAMLVAGNVGPGLSASLTWLARALDGRQGRRPVCVVPGNVEYRSGTPMAEALARGRELAADLGLVLLSDDAFRFGPAHGDGTVVVGATLWTDWQLGASSGRPPARVAARTAWEEAGRIELRRGRPLTPLDTLAMHARSRAFIEDALTSAAIGSLGLPPGPNACVDTALPGDAAVVVTCHAPTPRSLPVDWEGWHADPWLPASLASEAAAAMAAWGAPSLWVHGNVPAAADHRVAKTRVVANPRTGGRDHAMAAHAFDPTLVVTA</sequence>
<evidence type="ECO:0000313" key="1">
    <source>
        <dbReference type="EMBL" id="GLS72761.1"/>
    </source>
</evidence>
<dbReference type="PANTHER" id="PTHR37844:SF2">
    <property type="entry name" value="SER_THR PROTEIN PHOSPHATASE SUPERFAMILY (AFU_ORTHOLOGUE AFUA_1G14840)"/>
    <property type="match status" value="1"/>
</dbReference>
<accession>A0AA37WTM9</accession>
<protein>
    <submittedName>
        <fullName evidence="1">Phosphatase</fullName>
    </submittedName>
</protein>